<dbReference type="SUPFAM" id="SSF46565">
    <property type="entry name" value="Chaperone J-domain"/>
    <property type="match status" value="1"/>
</dbReference>
<dbReference type="SMART" id="SM00271">
    <property type="entry name" value="DnaJ"/>
    <property type="match status" value="1"/>
</dbReference>
<dbReference type="InterPro" id="IPR050817">
    <property type="entry name" value="DjlA_DnaK_co-chaperone"/>
</dbReference>
<feature type="compositionally biased region" description="Low complexity" evidence="1">
    <location>
        <begin position="75"/>
        <end position="86"/>
    </location>
</feature>
<keyword evidence="3" id="KW-1185">Reference proteome</keyword>
<organism evidence="3 4">
    <name type="scientific">Meloidogyne incognita</name>
    <name type="common">Southern root-knot nematode worm</name>
    <name type="synonym">Oxyuris incognita</name>
    <dbReference type="NCBI Taxonomy" id="6306"/>
    <lineage>
        <taxon>Eukaryota</taxon>
        <taxon>Metazoa</taxon>
        <taxon>Ecdysozoa</taxon>
        <taxon>Nematoda</taxon>
        <taxon>Chromadorea</taxon>
        <taxon>Rhabditida</taxon>
        <taxon>Tylenchina</taxon>
        <taxon>Tylenchomorpha</taxon>
        <taxon>Tylenchoidea</taxon>
        <taxon>Meloidogynidae</taxon>
        <taxon>Meloidogyninae</taxon>
        <taxon>Meloidogyne</taxon>
        <taxon>Meloidogyne incognita group</taxon>
    </lineage>
</organism>
<feature type="region of interest" description="Disordered" evidence="1">
    <location>
        <begin position="57"/>
        <end position="97"/>
    </location>
</feature>
<dbReference type="Pfam" id="PF00226">
    <property type="entry name" value="DnaJ"/>
    <property type="match status" value="1"/>
</dbReference>
<proteinExistence type="predicted"/>
<dbReference type="WBParaSite" id="Minc3s00318g10098">
    <property type="protein sequence ID" value="Minc3s00318g10098"/>
    <property type="gene ID" value="Minc3s00318g10098"/>
</dbReference>
<feature type="compositionally biased region" description="Basic and acidic residues" evidence="1">
    <location>
        <begin position="61"/>
        <end position="74"/>
    </location>
</feature>
<dbReference type="InterPro" id="IPR001623">
    <property type="entry name" value="DnaJ_domain"/>
</dbReference>
<evidence type="ECO:0000259" key="2">
    <source>
        <dbReference type="PROSITE" id="PS50076"/>
    </source>
</evidence>
<name>A0A914LB45_MELIC</name>
<evidence type="ECO:0000256" key="1">
    <source>
        <dbReference type="SAM" id="MobiDB-lite"/>
    </source>
</evidence>
<evidence type="ECO:0000313" key="3">
    <source>
        <dbReference type="Proteomes" id="UP000887563"/>
    </source>
</evidence>
<dbReference type="Proteomes" id="UP000887563">
    <property type="component" value="Unplaced"/>
</dbReference>
<dbReference type="PANTHER" id="PTHR24074">
    <property type="entry name" value="CO-CHAPERONE PROTEIN DJLA"/>
    <property type="match status" value="1"/>
</dbReference>
<evidence type="ECO:0000313" key="4">
    <source>
        <dbReference type="WBParaSite" id="Minc3s00318g10098"/>
    </source>
</evidence>
<protein>
    <submittedName>
        <fullName evidence="4">J domain-containing protein</fullName>
    </submittedName>
</protein>
<dbReference type="AlphaFoldDB" id="A0A914LB45"/>
<sequence>MSSIPNHYETLKVPQNASAEQIKASYRELMLKFHPDKNPPNDPVALEISQKINAANDILGDEQKRREYDKELRESSGTSTTSDGSSNQGYTNFGILF</sequence>
<dbReference type="CDD" id="cd06257">
    <property type="entry name" value="DnaJ"/>
    <property type="match status" value="1"/>
</dbReference>
<dbReference type="PROSITE" id="PS50076">
    <property type="entry name" value="DNAJ_2"/>
    <property type="match status" value="1"/>
</dbReference>
<reference evidence="4" key="1">
    <citation type="submission" date="2022-11" db="UniProtKB">
        <authorList>
            <consortium name="WormBaseParasite"/>
        </authorList>
    </citation>
    <scope>IDENTIFICATION</scope>
</reference>
<feature type="domain" description="J" evidence="2">
    <location>
        <begin position="6"/>
        <end position="72"/>
    </location>
</feature>
<dbReference type="PRINTS" id="PR00625">
    <property type="entry name" value="JDOMAIN"/>
</dbReference>
<dbReference type="Gene3D" id="1.10.287.110">
    <property type="entry name" value="DnaJ domain"/>
    <property type="match status" value="1"/>
</dbReference>
<accession>A0A914LB45</accession>
<dbReference type="InterPro" id="IPR036869">
    <property type="entry name" value="J_dom_sf"/>
</dbReference>